<protein>
    <submittedName>
        <fullName evidence="1">Uncharacterized protein</fullName>
    </submittedName>
</protein>
<organism evidence="1">
    <name type="scientific">Arundo donax</name>
    <name type="common">Giant reed</name>
    <name type="synonym">Donax arundinaceus</name>
    <dbReference type="NCBI Taxonomy" id="35708"/>
    <lineage>
        <taxon>Eukaryota</taxon>
        <taxon>Viridiplantae</taxon>
        <taxon>Streptophyta</taxon>
        <taxon>Embryophyta</taxon>
        <taxon>Tracheophyta</taxon>
        <taxon>Spermatophyta</taxon>
        <taxon>Magnoliopsida</taxon>
        <taxon>Liliopsida</taxon>
        <taxon>Poales</taxon>
        <taxon>Poaceae</taxon>
        <taxon>PACMAD clade</taxon>
        <taxon>Arundinoideae</taxon>
        <taxon>Arundineae</taxon>
        <taxon>Arundo</taxon>
    </lineage>
</organism>
<accession>A0A0A9BFT3</accession>
<dbReference type="EMBL" id="GBRH01236877">
    <property type="protein sequence ID" value="JAD61018.1"/>
    <property type="molecule type" value="Transcribed_RNA"/>
</dbReference>
<proteinExistence type="predicted"/>
<evidence type="ECO:0000313" key="1">
    <source>
        <dbReference type="EMBL" id="JAD61018.1"/>
    </source>
</evidence>
<name>A0A0A9BFT3_ARUDO</name>
<reference evidence="1" key="2">
    <citation type="journal article" date="2015" name="Data Brief">
        <title>Shoot transcriptome of the giant reed, Arundo donax.</title>
        <authorList>
            <person name="Barrero R.A."/>
            <person name="Guerrero F.D."/>
            <person name="Moolhuijzen P."/>
            <person name="Goolsby J.A."/>
            <person name="Tidwell J."/>
            <person name="Bellgard S.E."/>
            <person name="Bellgard M.I."/>
        </authorList>
    </citation>
    <scope>NUCLEOTIDE SEQUENCE</scope>
    <source>
        <tissue evidence="1">Shoot tissue taken approximately 20 cm above the soil surface</tissue>
    </source>
</reference>
<dbReference type="AlphaFoldDB" id="A0A0A9BFT3"/>
<sequence>MRTCSLILRRSLHTYIVQCCASAVSPIHCIKVTNRQSSLVPATPQVSFHCFQFQDISIHYP</sequence>
<reference evidence="1" key="1">
    <citation type="submission" date="2014-09" db="EMBL/GenBank/DDBJ databases">
        <authorList>
            <person name="Magalhaes I.L.F."/>
            <person name="Oliveira U."/>
            <person name="Santos F.R."/>
            <person name="Vidigal T.H.D.A."/>
            <person name="Brescovit A.D."/>
            <person name="Santos A.J."/>
        </authorList>
    </citation>
    <scope>NUCLEOTIDE SEQUENCE</scope>
    <source>
        <tissue evidence="1">Shoot tissue taken approximately 20 cm above the soil surface</tissue>
    </source>
</reference>